<dbReference type="EMBL" id="JANBPT010000684">
    <property type="protein sequence ID" value="KAJ1914443.1"/>
    <property type="molecule type" value="Genomic_DNA"/>
</dbReference>
<dbReference type="Proteomes" id="UP001150569">
    <property type="component" value="Unassembled WGS sequence"/>
</dbReference>
<gene>
    <name evidence="1" type="ORF">IWQ60_008803</name>
</gene>
<keyword evidence="2" id="KW-1185">Reference proteome</keyword>
<dbReference type="AlphaFoldDB" id="A0A9W7ZYL3"/>
<proteinExistence type="predicted"/>
<organism evidence="1 2">
    <name type="scientific">Tieghemiomyces parasiticus</name>
    <dbReference type="NCBI Taxonomy" id="78921"/>
    <lineage>
        <taxon>Eukaryota</taxon>
        <taxon>Fungi</taxon>
        <taxon>Fungi incertae sedis</taxon>
        <taxon>Zoopagomycota</taxon>
        <taxon>Kickxellomycotina</taxon>
        <taxon>Dimargaritomycetes</taxon>
        <taxon>Dimargaritales</taxon>
        <taxon>Dimargaritaceae</taxon>
        <taxon>Tieghemiomyces</taxon>
    </lineage>
</organism>
<evidence type="ECO:0000313" key="2">
    <source>
        <dbReference type="Proteomes" id="UP001150569"/>
    </source>
</evidence>
<sequence>MARFLRTAVGVLGIATVLTIPTEAAIRRKWRFRESGLYPVTDIGLNGVTGLVSAFGDFNADKNTDLFLLSESQQAIDVYLWNS</sequence>
<dbReference type="OrthoDB" id="10022113at2759"/>
<comment type="caution">
    <text evidence="1">The sequence shown here is derived from an EMBL/GenBank/DDBJ whole genome shotgun (WGS) entry which is preliminary data.</text>
</comment>
<evidence type="ECO:0000313" key="1">
    <source>
        <dbReference type="EMBL" id="KAJ1914443.1"/>
    </source>
</evidence>
<reference evidence="1" key="1">
    <citation type="submission" date="2022-07" db="EMBL/GenBank/DDBJ databases">
        <title>Phylogenomic reconstructions and comparative analyses of Kickxellomycotina fungi.</title>
        <authorList>
            <person name="Reynolds N.K."/>
            <person name="Stajich J.E."/>
            <person name="Barry K."/>
            <person name="Grigoriev I.V."/>
            <person name="Crous P."/>
            <person name="Smith M.E."/>
        </authorList>
    </citation>
    <scope>NUCLEOTIDE SEQUENCE</scope>
    <source>
        <strain evidence="1">RSA 861</strain>
    </source>
</reference>
<accession>A0A9W7ZYL3</accession>
<feature type="non-terminal residue" evidence="1">
    <location>
        <position position="1"/>
    </location>
</feature>
<protein>
    <submittedName>
        <fullName evidence="1">Uncharacterized protein</fullName>
    </submittedName>
</protein>
<name>A0A9W7ZYL3_9FUNG</name>